<proteinExistence type="inferred from homology"/>
<dbReference type="InterPro" id="IPR050090">
    <property type="entry name" value="Tyrosine_recombinase_XerCD"/>
</dbReference>
<reference evidence="6" key="1">
    <citation type="submission" date="2016-11" db="EMBL/GenBank/DDBJ databases">
        <authorList>
            <person name="Varghese N."/>
            <person name="Submissions S."/>
        </authorList>
    </citation>
    <scope>NUCLEOTIDE SEQUENCE [LARGE SCALE GENOMIC DNA]</scope>
    <source>
        <strain evidence="6">CGMCC 1.2749</strain>
    </source>
</reference>
<protein>
    <submittedName>
        <fullName evidence="5">Site-specific recombinase XerD</fullName>
    </submittedName>
</protein>
<sequence>MEKSNVTLRQKELKNGRISLYLDFYPPVLNTKINKFTRRDFLKLYLFKKPKNQIQKISNIQNRRTAELIQAKRQNEISKKNIYTQFEQEQLQMQAIGHESFLKFFKKLGHKKIGNNLNIWNCAITHFEAFLEGQDLCFKDSTISLMEDYKDYLLTAKSLRDNGKTLSRNTALTYQNKLRTTLKKAYKEGKLRTDINAGLDSIKEQESQRNFLTLEEAKKLFETPCSNELVYQISMFSILTGVRYSDIAKLLWSEVEYIENDGYYIRFKQKKTDGMETMPIPDDAFELLGLKVNENDKVFAGLKKWDVDRILPVWIAKAGITKHITFHCFRHTYATLQISSGTDIFTISKMLGHKNVKTTQIYTKIIDSKKRETTRRISLKQ</sequence>
<name>A0A1M7PBV6_9FLAO</name>
<dbReference type="PANTHER" id="PTHR30349:SF64">
    <property type="entry name" value="PROPHAGE INTEGRASE INTD-RELATED"/>
    <property type="match status" value="1"/>
</dbReference>
<dbReference type="Pfam" id="PF17293">
    <property type="entry name" value="Arm-DNA-bind_5"/>
    <property type="match status" value="1"/>
</dbReference>
<dbReference type="AlphaFoldDB" id="A0A1M7PBV6"/>
<dbReference type="InterPro" id="IPR025269">
    <property type="entry name" value="SAM-like_dom"/>
</dbReference>
<dbReference type="InterPro" id="IPR010998">
    <property type="entry name" value="Integrase_recombinase_N"/>
</dbReference>
<evidence type="ECO:0000256" key="3">
    <source>
        <dbReference type="ARBA" id="ARBA00023172"/>
    </source>
</evidence>
<dbReference type="Pfam" id="PF00589">
    <property type="entry name" value="Phage_integrase"/>
    <property type="match status" value="1"/>
</dbReference>
<dbReference type="PANTHER" id="PTHR30349">
    <property type="entry name" value="PHAGE INTEGRASE-RELATED"/>
    <property type="match status" value="1"/>
</dbReference>
<comment type="similarity">
    <text evidence="1">Belongs to the 'phage' integrase family.</text>
</comment>
<dbReference type="GO" id="GO:0015074">
    <property type="term" value="P:DNA integration"/>
    <property type="evidence" value="ECO:0007669"/>
    <property type="project" value="InterPro"/>
</dbReference>
<dbReference type="CDD" id="cd01185">
    <property type="entry name" value="INTN1_C_like"/>
    <property type="match status" value="1"/>
</dbReference>
<dbReference type="GO" id="GO:0006310">
    <property type="term" value="P:DNA recombination"/>
    <property type="evidence" value="ECO:0007669"/>
    <property type="project" value="UniProtKB-KW"/>
</dbReference>
<dbReference type="RefSeq" id="WP_073210858.1">
    <property type="nucleotide sequence ID" value="NZ_FRCL01000015.1"/>
</dbReference>
<dbReference type="PROSITE" id="PS51898">
    <property type="entry name" value="TYR_RECOMBINASE"/>
    <property type="match status" value="1"/>
</dbReference>
<evidence type="ECO:0000313" key="6">
    <source>
        <dbReference type="Proteomes" id="UP000184092"/>
    </source>
</evidence>
<organism evidence="5 6">
    <name type="scientific">Flavobacterium xinjiangense</name>
    <dbReference type="NCBI Taxonomy" id="178356"/>
    <lineage>
        <taxon>Bacteria</taxon>
        <taxon>Pseudomonadati</taxon>
        <taxon>Bacteroidota</taxon>
        <taxon>Flavobacteriia</taxon>
        <taxon>Flavobacteriales</taxon>
        <taxon>Flavobacteriaceae</taxon>
        <taxon>Flavobacterium</taxon>
    </lineage>
</organism>
<dbReference type="Proteomes" id="UP000184092">
    <property type="component" value="Unassembled WGS sequence"/>
</dbReference>
<keyword evidence="3" id="KW-0233">DNA recombination</keyword>
<dbReference type="Gene3D" id="1.10.150.130">
    <property type="match status" value="1"/>
</dbReference>
<dbReference type="OrthoDB" id="9806835at2"/>
<dbReference type="STRING" id="178356.SAMN05216269_11555"/>
<gene>
    <name evidence="5" type="ORF">SAMN05216269_11555</name>
</gene>
<evidence type="ECO:0000313" key="5">
    <source>
        <dbReference type="EMBL" id="SHN14029.1"/>
    </source>
</evidence>
<dbReference type="EMBL" id="FRCL01000015">
    <property type="protein sequence ID" value="SHN14029.1"/>
    <property type="molecule type" value="Genomic_DNA"/>
</dbReference>
<keyword evidence="6" id="KW-1185">Reference proteome</keyword>
<dbReference type="Gene3D" id="1.10.443.10">
    <property type="entry name" value="Intergrase catalytic core"/>
    <property type="match status" value="1"/>
</dbReference>
<evidence type="ECO:0000256" key="2">
    <source>
        <dbReference type="ARBA" id="ARBA00023125"/>
    </source>
</evidence>
<keyword evidence="2" id="KW-0238">DNA-binding</keyword>
<dbReference type="InterPro" id="IPR011010">
    <property type="entry name" value="DNA_brk_join_enz"/>
</dbReference>
<dbReference type="InterPro" id="IPR035386">
    <property type="entry name" value="Arm-DNA-bind_5"/>
</dbReference>
<evidence type="ECO:0000256" key="1">
    <source>
        <dbReference type="ARBA" id="ARBA00008857"/>
    </source>
</evidence>
<feature type="domain" description="Tyr recombinase" evidence="4">
    <location>
        <begin position="207"/>
        <end position="375"/>
    </location>
</feature>
<dbReference type="Pfam" id="PF13102">
    <property type="entry name" value="Phage_int_SAM_5"/>
    <property type="match status" value="1"/>
</dbReference>
<dbReference type="GO" id="GO:0003677">
    <property type="term" value="F:DNA binding"/>
    <property type="evidence" value="ECO:0007669"/>
    <property type="project" value="UniProtKB-KW"/>
</dbReference>
<accession>A0A1M7PBV6</accession>
<dbReference type="SUPFAM" id="SSF56349">
    <property type="entry name" value="DNA breaking-rejoining enzymes"/>
    <property type="match status" value="1"/>
</dbReference>
<evidence type="ECO:0000259" key="4">
    <source>
        <dbReference type="PROSITE" id="PS51898"/>
    </source>
</evidence>
<dbReference type="InterPro" id="IPR013762">
    <property type="entry name" value="Integrase-like_cat_sf"/>
</dbReference>
<dbReference type="InterPro" id="IPR002104">
    <property type="entry name" value="Integrase_catalytic"/>
</dbReference>